<evidence type="ECO:0000313" key="2">
    <source>
        <dbReference type="Proteomes" id="UP000220959"/>
    </source>
</evidence>
<protein>
    <submittedName>
        <fullName evidence="1">Uncharacterized protein</fullName>
    </submittedName>
</protein>
<reference evidence="1 2" key="1">
    <citation type="journal article" date="2017" name="Front. Microbiol.">
        <title>New Insights into the Diversity of the Genus Faecalibacterium.</title>
        <authorList>
            <person name="Benevides L."/>
            <person name="Burman S."/>
            <person name="Martin R."/>
            <person name="Robert V."/>
            <person name="Thomas M."/>
            <person name="Miquel S."/>
            <person name="Chain F."/>
            <person name="Sokol H."/>
            <person name="Bermudez-Humaran L.G."/>
            <person name="Morrison M."/>
            <person name="Langella P."/>
            <person name="Azevedo V.A."/>
            <person name="Chatel J.M."/>
            <person name="Soares S."/>
        </authorList>
    </citation>
    <scope>NUCLEOTIDE SEQUENCE [LARGE SCALE GENOMIC DNA]</scope>
    <source>
        <strain evidence="2">CNCM I-4541</strain>
    </source>
</reference>
<name>A0ACC9D2E9_9FIRM</name>
<keyword evidence="2" id="KW-1185">Reference proteome</keyword>
<sequence>MDDTNSLDPAMADEIAALPGVKCTYGTMSRTAQPARINGAETTIDLYSYGDAMLDDAKRSVASGDLSKVYGDSGYALAIFSDATRLNVGDSVTVNGQTLEIACVLSEGIGSISGAPVIVCSGETFTRLTGETHYMLLNVLAEKDISDAAVQKLYALAGDAAVSDNRELQSEVNGSYWVFRLAAYGFLAIISLITVLNIVNSISMGVSARTRQYGAMRAVGMEGRQITRMIAAEAVTYAACGTVTGLVLGLALHHLIYAKIVITHFGGVWRVPTESIALIVLLVAVSCVAAVHGPARRIRNMPITATINEL</sequence>
<accession>A0ACC9D2E9</accession>
<proteinExistence type="predicted"/>
<dbReference type="EMBL" id="NMTR01000004">
    <property type="protein sequence ID" value="PDX62184.1"/>
    <property type="molecule type" value="Genomic_DNA"/>
</dbReference>
<organism evidence="1 2">
    <name type="scientific">Faecalibacterium langellae</name>
    <dbReference type="NCBI Taxonomy" id="3435293"/>
    <lineage>
        <taxon>Bacteria</taxon>
        <taxon>Bacillati</taxon>
        <taxon>Bacillota</taxon>
        <taxon>Clostridia</taxon>
        <taxon>Eubacteriales</taxon>
        <taxon>Oscillospiraceae</taxon>
        <taxon>Faecalibacterium</taxon>
    </lineage>
</organism>
<dbReference type="Proteomes" id="UP000220959">
    <property type="component" value="Unassembled WGS sequence"/>
</dbReference>
<gene>
    <name evidence="1" type="ORF">CGS49_01965</name>
</gene>
<evidence type="ECO:0000313" key="1">
    <source>
        <dbReference type="EMBL" id="PDX62184.1"/>
    </source>
</evidence>
<comment type="caution">
    <text evidence="1">The sequence shown here is derived from an EMBL/GenBank/DDBJ whole genome shotgun (WGS) entry which is preliminary data.</text>
</comment>